<dbReference type="GO" id="GO:0030632">
    <property type="term" value="P:D-alanine biosynthetic process"/>
    <property type="evidence" value="ECO:0007669"/>
    <property type="project" value="UniProtKB-UniRule"/>
</dbReference>
<dbReference type="AlphaFoldDB" id="A0A2A4GWH9"/>
<dbReference type="FunFam" id="3.20.20.10:FF:000002">
    <property type="entry name" value="Alanine racemase"/>
    <property type="match status" value="1"/>
</dbReference>
<dbReference type="GO" id="GO:0008784">
    <property type="term" value="F:alanine racemase activity"/>
    <property type="evidence" value="ECO:0007669"/>
    <property type="project" value="UniProtKB-UniRule"/>
</dbReference>
<feature type="binding site" evidence="4 6">
    <location>
        <position position="312"/>
    </location>
    <ligand>
        <name>substrate</name>
    </ligand>
</feature>
<proteinExistence type="inferred from homology"/>
<dbReference type="HAMAP" id="MF_01201">
    <property type="entry name" value="Ala_racemase"/>
    <property type="match status" value="1"/>
</dbReference>
<feature type="active site" description="Proton acceptor; specific for D-alanine" evidence="4">
    <location>
        <position position="39"/>
    </location>
</feature>
<dbReference type="InterPro" id="IPR029066">
    <property type="entry name" value="PLP-binding_barrel"/>
</dbReference>
<comment type="similarity">
    <text evidence="4">Belongs to the alanine racemase family.</text>
</comment>
<dbReference type="PRINTS" id="PR00992">
    <property type="entry name" value="ALARACEMASE"/>
</dbReference>
<dbReference type="GO" id="GO:0009252">
    <property type="term" value="P:peptidoglycan biosynthetic process"/>
    <property type="evidence" value="ECO:0007669"/>
    <property type="project" value="TreeGrafter"/>
</dbReference>
<dbReference type="InterPro" id="IPR011079">
    <property type="entry name" value="Ala_racemase_C"/>
</dbReference>
<dbReference type="InterPro" id="IPR020622">
    <property type="entry name" value="Ala_racemase_pyridoxalP-BS"/>
</dbReference>
<dbReference type="EMBL" id="MWUU01000012">
    <property type="protein sequence ID" value="PCF54515.1"/>
    <property type="molecule type" value="Genomic_DNA"/>
</dbReference>
<dbReference type="Gene3D" id="3.20.20.10">
    <property type="entry name" value="Alanine racemase"/>
    <property type="match status" value="1"/>
</dbReference>
<comment type="caution">
    <text evidence="8">The sequence shown here is derived from an EMBL/GenBank/DDBJ whole genome shotgun (WGS) entry which is preliminary data.</text>
</comment>
<dbReference type="GO" id="GO:0030170">
    <property type="term" value="F:pyridoxal phosphate binding"/>
    <property type="evidence" value="ECO:0007669"/>
    <property type="project" value="UniProtKB-UniRule"/>
</dbReference>
<dbReference type="InterPro" id="IPR001608">
    <property type="entry name" value="Ala_racemase_N"/>
</dbReference>
<evidence type="ECO:0000256" key="2">
    <source>
        <dbReference type="ARBA" id="ARBA00022898"/>
    </source>
</evidence>
<dbReference type="SUPFAM" id="SSF51419">
    <property type="entry name" value="PLP-binding barrel"/>
    <property type="match status" value="1"/>
</dbReference>
<comment type="catalytic activity">
    <reaction evidence="4">
        <text>L-alanine = D-alanine</text>
        <dbReference type="Rhea" id="RHEA:20249"/>
        <dbReference type="ChEBI" id="CHEBI:57416"/>
        <dbReference type="ChEBI" id="CHEBI:57972"/>
        <dbReference type="EC" id="5.1.1.1"/>
    </reaction>
</comment>
<evidence type="ECO:0000256" key="5">
    <source>
        <dbReference type="PIRSR" id="PIRSR600821-50"/>
    </source>
</evidence>
<dbReference type="InterPro" id="IPR000821">
    <property type="entry name" value="Ala_racemase"/>
</dbReference>
<dbReference type="PANTHER" id="PTHR30511">
    <property type="entry name" value="ALANINE RACEMASE"/>
    <property type="match status" value="1"/>
</dbReference>
<feature type="modified residue" description="N6-(pyridoxal phosphate)lysine" evidence="4 5">
    <location>
        <position position="39"/>
    </location>
</feature>
<feature type="binding site" evidence="4 6">
    <location>
        <position position="138"/>
    </location>
    <ligand>
        <name>substrate</name>
    </ligand>
</feature>
<sequence>MSEKYYRTTTMKVNLDAITENYYALTKLQPNKTMMPVVKANAYGLGSIQIAQHLSQLGAEFFCVATLDEAIELRMHGIKEKILILSSIPPDAINKAIQHRVAVTVPSKAWLEAATAEIDEYNEKTLWLHIKVDTGMNRLGVKDIEAYHDIINFIHAHENLVFEGAFSHFHSADEDNDSAHFQYERFEEIIESTDHPEYIHMQNSAGTLRFNPSLCNAFRPGIALYGYYPSAFIEKIATAQLAPAVQLVSEVMEVKSLIKGETVGYGQTYTAPEDMTIALLPIGYADGYLRSMQGANVRIGTTECEIVGRVSMDRTAIRVPATVQMGDEVILIDDQAHTSQSVESLAAQQQTINYEVLCNIGRRVPRVYFVQEMVEISNELLK</sequence>
<dbReference type="GO" id="GO:0005829">
    <property type="term" value="C:cytosol"/>
    <property type="evidence" value="ECO:0007669"/>
    <property type="project" value="TreeGrafter"/>
</dbReference>
<reference evidence="8 9" key="1">
    <citation type="journal article" date="2017" name="PLoS ONE">
        <title>Development of a real-time PCR for detection of Staphylococcus pseudintermedius using a novel automated comparison of whole-genome sequences.</title>
        <authorList>
            <person name="Verstappen K.M."/>
            <person name="Huijbregts L."/>
            <person name="Spaninks M."/>
            <person name="Wagenaar J.A."/>
            <person name="Fluit A.C."/>
            <person name="Duim B."/>
        </authorList>
    </citation>
    <scope>NUCLEOTIDE SEQUENCE [LARGE SCALE GENOMIC DNA]</scope>
    <source>
        <strain evidence="8 9">215070706401-1</strain>
    </source>
</reference>
<dbReference type="Proteomes" id="UP000218335">
    <property type="component" value="Unassembled WGS sequence"/>
</dbReference>
<evidence type="ECO:0000256" key="4">
    <source>
        <dbReference type="HAMAP-Rule" id="MF_01201"/>
    </source>
</evidence>
<feature type="active site" description="Proton acceptor; specific for L-alanine" evidence="4">
    <location>
        <position position="265"/>
    </location>
</feature>
<dbReference type="PROSITE" id="PS00395">
    <property type="entry name" value="ALANINE_RACEMASE"/>
    <property type="match status" value="1"/>
</dbReference>
<accession>A0A2A4GWH9</accession>
<dbReference type="CDD" id="cd00430">
    <property type="entry name" value="PLPDE_III_AR"/>
    <property type="match status" value="1"/>
</dbReference>
<name>A0A2A4GWH9_9STAP</name>
<protein>
    <recommendedName>
        <fullName evidence="4">Alanine racemase</fullName>
        <ecNumber evidence="4">5.1.1.1</ecNumber>
    </recommendedName>
</protein>
<keyword evidence="3 4" id="KW-0413">Isomerase</keyword>
<dbReference type="PANTHER" id="PTHR30511:SF0">
    <property type="entry name" value="ALANINE RACEMASE, CATABOLIC-RELATED"/>
    <property type="match status" value="1"/>
</dbReference>
<evidence type="ECO:0000256" key="1">
    <source>
        <dbReference type="ARBA" id="ARBA00001933"/>
    </source>
</evidence>
<keyword evidence="2 4" id="KW-0663">Pyridoxal phosphate</keyword>
<feature type="domain" description="Alanine racemase C-terminal" evidence="7">
    <location>
        <begin position="244"/>
        <end position="369"/>
    </location>
</feature>
<organism evidence="8 9">
    <name type="scientific">Staphylococcus delphini</name>
    <dbReference type="NCBI Taxonomy" id="53344"/>
    <lineage>
        <taxon>Bacteria</taxon>
        <taxon>Bacillati</taxon>
        <taxon>Bacillota</taxon>
        <taxon>Bacilli</taxon>
        <taxon>Bacillales</taxon>
        <taxon>Staphylococcaceae</taxon>
        <taxon>Staphylococcus</taxon>
        <taxon>Staphylococcus intermedius group</taxon>
    </lineage>
</organism>
<evidence type="ECO:0000259" key="7">
    <source>
        <dbReference type="SMART" id="SM01005"/>
    </source>
</evidence>
<dbReference type="SMART" id="SM01005">
    <property type="entry name" value="Ala_racemase_C"/>
    <property type="match status" value="1"/>
</dbReference>
<dbReference type="Gene3D" id="2.40.37.10">
    <property type="entry name" value="Lyase, Ornithine Decarboxylase, Chain A, domain 1"/>
    <property type="match status" value="1"/>
</dbReference>
<dbReference type="InterPro" id="IPR009006">
    <property type="entry name" value="Ala_racemase/Decarboxylase_C"/>
</dbReference>
<evidence type="ECO:0000256" key="6">
    <source>
        <dbReference type="PIRSR" id="PIRSR600821-52"/>
    </source>
</evidence>
<dbReference type="Pfam" id="PF00842">
    <property type="entry name" value="Ala_racemase_C"/>
    <property type="match status" value="1"/>
</dbReference>
<gene>
    <name evidence="8" type="ORF">B5C08_09325</name>
</gene>
<comment type="pathway">
    <text evidence="4">Amino-acid biosynthesis; D-alanine biosynthesis; D-alanine from L-alanine: step 1/1.</text>
</comment>
<comment type="cofactor">
    <cofactor evidence="1 4 5">
        <name>pyridoxal 5'-phosphate</name>
        <dbReference type="ChEBI" id="CHEBI:597326"/>
    </cofactor>
</comment>
<dbReference type="RefSeq" id="WP_096593745.1">
    <property type="nucleotide sequence ID" value="NZ_MWUU01000012.1"/>
</dbReference>
<evidence type="ECO:0000313" key="9">
    <source>
        <dbReference type="Proteomes" id="UP000218335"/>
    </source>
</evidence>
<dbReference type="Pfam" id="PF01168">
    <property type="entry name" value="Ala_racemase_N"/>
    <property type="match status" value="1"/>
</dbReference>
<dbReference type="EC" id="5.1.1.1" evidence="4"/>
<evidence type="ECO:0000313" key="8">
    <source>
        <dbReference type="EMBL" id="PCF54515.1"/>
    </source>
</evidence>
<dbReference type="UniPathway" id="UPA00042">
    <property type="reaction ID" value="UER00497"/>
</dbReference>
<dbReference type="NCBIfam" id="TIGR00492">
    <property type="entry name" value="alr"/>
    <property type="match status" value="1"/>
</dbReference>
<comment type="function">
    <text evidence="4">Catalyzes the interconversion of L-alanine and D-alanine. May also act on other amino acids.</text>
</comment>
<evidence type="ECO:0000256" key="3">
    <source>
        <dbReference type="ARBA" id="ARBA00023235"/>
    </source>
</evidence>
<dbReference type="SUPFAM" id="SSF50621">
    <property type="entry name" value="Alanine racemase C-terminal domain-like"/>
    <property type="match status" value="1"/>
</dbReference>